<evidence type="ECO:0000313" key="3">
    <source>
        <dbReference type="EMBL" id="NJB91388.1"/>
    </source>
</evidence>
<proteinExistence type="predicted"/>
<accession>A0A7X5XU60</accession>
<dbReference type="EMBL" id="JAATIT010000006">
    <property type="protein sequence ID" value="NJB91388.1"/>
    <property type="molecule type" value="Genomic_DNA"/>
</dbReference>
<feature type="transmembrane region" description="Helical" evidence="1">
    <location>
        <begin position="53"/>
        <end position="77"/>
    </location>
</feature>
<keyword evidence="1" id="KW-0472">Membrane</keyword>
<dbReference type="AlphaFoldDB" id="A0A7X5XU60"/>
<feature type="transmembrane region" description="Helical" evidence="1">
    <location>
        <begin position="6"/>
        <end position="24"/>
    </location>
</feature>
<keyword evidence="4" id="KW-1185">Reference proteome</keyword>
<dbReference type="Proteomes" id="UP000535078">
    <property type="component" value="Unassembled WGS sequence"/>
</dbReference>
<sequence>MSASLLAIDLLGIILAILGFLMAFRPATFRRLMRMPPPAARDGEDGPTDPLTYLLRIAGVMILMFGIVLAGMFTLVYGV</sequence>
<protein>
    <recommendedName>
        <fullName evidence="2">DUF6199 domain-containing protein</fullName>
    </recommendedName>
</protein>
<dbReference type="InterPro" id="IPR045679">
    <property type="entry name" value="DUF6199"/>
</dbReference>
<comment type="caution">
    <text evidence="3">The sequence shown here is derived from an EMBL/GenBank/DDBJ whole genome shotgun (WGS) entry which is preliminary data.</text>
</comment>
<dbReference type="Pfam" id="PF19701">
    <property type="entry name" value="DUF6199"/>
    <property type="match status" value="1"/>
</dbReference>
<evidence type="ECO:0000313" key="4">
    <source>
        <dbReference type="Proteomes" id="UP000535078"/>
    </source>
</evidence>
<evidence type="ECO:0000256" key="1">
    <source>
        <dbReference type="SAM" id="Phobius"/>
    </source>
</evidence>
<dbReference type="RefSeq" id="WP_167922751.1">
    <property type="nucleotide sequence ID" value="NZ_JAATIT010000006.1"/>
</dbReference>
<gene>
    <name evidence="3" type="ORF">GGR90_003599</name>
</gene>
<reference evidence="3 4" key="1">
    <citation type="submission" date="2020-03" db="EMBL/GenBank/DDBJ databases">
        <title>Genomic Encyclopedia of Type Strains, Phase IV (KMG-IV): sequencing the most valuable type-strain genomes for metagenomic binning, comparative biology and taxonomic classification.</title>
        <authorList>
            <person name="Goeker M."/>
        </authorList>
    </citation>
    <scope>NUCLEOTIDE SEQUENCE [LARGE SCALE GENOMIC DNA]</scope>
    <source>
        <strain evidence="3 4">DSM 25229</strain>
    </source>
</reference>
<organism evidence="3 4">
    <name type="scientific">Sphingopyxis italica</name>
    <dbReference type="NCBI Taxonomy" id="1129133"/>
    <lineage>
        <taxon>Bacteria</taxon>
        <taxon>Pseudomonadati</taxon>
        <taxon>Pseudomonadota</taxon>
        <taxon>Alphaproteobacteria</taxon>
        <taxon>Sphingomonadales</taxon>
        <taxon>Sphingomonadaceae</taxon>
        <taxon>Sphingopyxis</taxon>
    </lineage>
</organism>
<name>A0A7X5XU60_9SPHN</name>
<keyword evidence="1" id="KW-0812">Transmembrane</keyword>
<keyword evidence="1" id="KW-1133">Transmembrane helix</keyword>
<evidence type="ECO:0000259" key="2">
    <source>
        <dbReference type="Pfam" id="PF19701"/>
    </source>
</evidence>
<feature type="domain" description="DUF6199" evidence="2">
    <location>
        <begin position="11"/>
        <end position="70"/>
    </location>
</feature>